<dbReference type="InterPro" id="IPR055264">
    <property type="entry name" value="BOD1/SHG1_dom"/>
</dbReference>
<evidence type="ECO:0000256" key="2">
    <source>
        <dbReference type="ARBA" id="ARBA00008463"/>
    </source>
</evidence>
<protein>
    <recommendedName>
        <fullName evidence="4">BOD1/SHG1 domain-containing protein</fullName>
    </recommendedName>
</protein>
<keyword evidence="6" id="KW-1185">Reference proteome</keyword>
<dbReference type="OrthoDB" id="7605699at2759"/>
<dbReference type="PANTHER" id="PTHR47391:SF1">
    <property type="entry name" value="BIORIENTATION OF CHROMOSOMES IN CELL DIVISION 1 LIKE 1"/>
    <property type="match status" value="1"/>
</dbReference>
<evidence type="ECO:0000256" key="1">
    <source>
        <dbReference type="ARBA" id="ARBA00004286"/>
    </source>
</evidence>
<dbReference type="InParanoid" id="A0A1V9XTT2"/>
<dbReference type="Pfam" id="PF05205">
    <property type="entry name" value="COMPASS-Shg1"/>
    <property type="match status" value="1"/>
</dbReference>
<sequence length="67" mass="7284">MSNSIRGGLATSSGIGTEEGPFEVEYLKSLPPCHPHLVEAIVTQIKSQGLFDEFRKTCLADIDTKGY</sequence>
<comment type="caution">
    <text evidence="5">The sequence shown here is derived from an EMBL/GenBank/DDBJ whole genome shotgun (WGS) entry which is preliminary data.</text>
</comment>
<evidence type="ECO:0000259" key="4">
    <source>
        <dbReference type="Pfam" id="PF05205"/>
    </source>
</evidence>
<evidence type="ECO:0000313" key="6">
    <source>
        <dbReference type="Proteomes" id="UP000192247"/>
    </source>
</evidence>
<feature type="domain" description="BOD1/SHG1" evidence="4">
    <location>
        <begin position="41"/>
        <end position="66"/>
    </location>
</feature>
<reference evidence="5 6" key="1">
    <citation type="journal article" date="2017" name="Gigascience">
        <title>Draft genome of the honey bee ectoparasitic mite, Tropilaelaps mercedesae, is shaped by the parasitic life history.</title>
        <authorList>
            <person name="Dong X."/>
            <person name="Armstrong S.D."/>
            <person name="Xia D."/>
            <person name="Makepeace B.L."/>
            <person name="Darby A.C."/>
            <person name="Kadowaki T."/>
        </authorList>
    </citation>
    <scope>NUCLEOTIDE SEQUENCE [LARGE SCALE GENOMIC DNA]</scope>
    <source>
        <strain evidence="5">Wuxi-XJTLU</strain>
    </source>
</reference>
<dbReference type="GO" id="GO:0005694">
    <property type="term" value="C:chromosome"/>
    <property type="evidence" value="ECO:0007669"/>
    <property type="project" value="UniProtKB-SubCell"/>
</dbReference>
<organism evidence="5 6">
    <name type="scientific">Tropilaelaps mercedesae</name>
    <dbReference type="NCBI Taxonomy" id="418985"/>
    <lineage>
        <taxon>Eukaryota</taxon>
        <taxon>Metazoa</taxon>
        <taxon>Ecdysozoa</taxon>
        <taxon>Arthropoda</taxon>
        <taxon>Chelicerata</taxon>
        <taxon>Arachnida</taxon>
        <taxon>Acari</taxon>
        <taxon>Parasitiformes</taxon>
        <taxon>Mesostigmata</taxon>
        <taxon>Gamasina</taxon>
        <taxon>Dermanyssoidea</taxon>
        <taxon>Laelapidae</taxon>
        <taxon>Tropilaelaps</taxon>
    </lineage>
</organism>
<comment type="similarity">
    <text evidence="2">Belongs to the BOD1 family.</text>
</comment>
<evidence type="ECO:0000313" key="5">
    <source>
        <dbReference type="EMBL" id="OQR76890.1"/>
    </source>
</evidence>
<accession>A0A1V9XTT2</accession>
<gene>
    <name evidence="5" type="ORF">BIW11_02988</name>
</gene>
<dbReference type="PANTHER" id="PTHR47391">
    <property type="entry name" value="BIORIENTATION OF CHROMOSOMES IN CELL DIVISION 1 LIKE 1"/>
    <property type="match status" value="1"/>
</dbReference>
<dbReference type="Proteomes" id="UP000192247">
    <property type="component" value="Unassembled WGS sequence"/>
</dbReference>
<evidence type="ECO:0000256" key="3">
    <source>
        <dbReference type="ARBA" id="ARBA00022454"/>
    </source>
</evidence>
<keyword evidence="3" id="KW-0158">Chromosome</keyword>
<dbReference type="InterPro" id="IPR043244">
    <property type="entry name" value="BOD1L1"/>
</dbReference>
<proteinExistence type="inferred from homology"/>
<name>A0A1V9XTT2_9ACAR</name>
<dbReference type="EMBL" id="MNPL01004228">
    <property type="protein sequence ID" value="OQR76890.1"/>
    <property type="molecule type" value="Genomic_DNA"/>
</dbReference>
<comment type="subcellular location">
    <subcellularLocation>
        <location evidence="1">Chromosome</location>
    </subcellularLocation>
</comment>
<dbReference type="AlphaFoldDB" id="A0A1V9XTT2"/>